<dbReference type="GO" id="GO:0006508">
    <property type="term" value="P:proteolysis"/>
    <property type="evidence" value="ECO:0007669"/>
    <property type="project" value="InterPro"/>
</dbReference>
<dbReference type="PROSITE" id="PS00139">
    <property type="entry name" value="THIOL_PROTEASE_CYS"/>
    <property type="match status" value="1"/>
</dbReference>
<dbReference type="InterPro" id="IPR013128">
    <property type="entry name" value="Peptidase_C1A"/>
</dbReference>
<evidence type="ECO:0000256" key="2">
    <source>
        <dbReference type="SAM" id="Phobius"/>
    </source>
</evidence>
<keyword evidence="2" id="KW-0472">Membrane</keyword>
<comment type="similarity">
    <text evidence="1">Belongs to the peptidase C1 family.</text>
</comment>
<evidence type="ECO:0000256" key="1">
    <source>
        <dbReference type="ARBA" id="ARBA00008455"/>
    </source>
</evidence>
<keyword evidence="2" id="KW-0812">Transmembrane</keyword>
<name>A0A5B8RM41_9VIRU</name>
<dbReference type="InterPro" id="IPR038765">
    <property type="entry name" value="Papain-like_cys_pep_sf"/>
</dbReference>
<dbReference type="SMART" id="SM00645">
    <property type="entry name" value="Pept_C1"/>
    <property type="match status" value="1"/>
</dbReference>
<dbReference type="PRINTS" id="PR00705">
    <property type="entry name" value="PAPAIN"/>
</dbReference>
<dbReference type="InterPro" id="IPR000169">
    <property type="entry name" value="Pept_cys_AS"/>
</dbReference>
<proteinExistence type="inferred from homology"/>
<reference evidence="4" key="1">
    <citation type="journal article" date="2019" name="Viruses">
        <title>Detection and Characterization of Invertebrate Iridoviruses Found in Reptiles and Prey Insects in Europe over the Past Two Decades.</title>
        <authorList>
            <person name="Papp T."/>
            <person name="Marschang R.E."/>
        </authorList>
    </citation>
    <scope>NUCLEOTIDE SEQUENCE</scope>
    <source>
        <strain evidence="4">Liz-CrIV</strain>
    </source>
</reference>
<accession>A0A5B8RM41</accession>
<evidence type="ECO:0000313" key="4">
    <source>
        <dbReference type="EMBL" id="QEA08325.1"/>
    </source>
</evidence>
<organism evidence="4">
    <name type="scientific">Iridovirus Liz-CrIV</name>
    <dbReference type="NCBI Taxonomy" id="2594309"/>
    <lineage>
        <taxon>Viruses</taxon>
        <taxon>Varidnaviria</taxon>
        <taxon>Bamfordvirae</taxon>
        <taxon>Nucleocytoviricota</taxon>
        <taxon>Megaviricetes</taxon>
        <taxon>Pimascovirales</taxon>
        <taxon>Pimascovirales incertae sedis</taxon>
        <taxon>Iridoviridae</taxon>
    </lineage>
</organism>
<feature type="transmembrane region" description="Helical" evidence="2">
    <location>
        <begin position="522"/>
        <end position="539"/>
    </location>
</feature>
<protein>
    <recommendedName>
        <fullName evidence="3">Peptidase C1A papain C-terminal domain-containing protein</fullName>
    </recommendedName>
</protein>
<dbReference type="Pfam" id="PF00112">
    <property type="entry name" value="Peptidase_C1"/>
    <property type="match status" value="2"/>
</dbReference>
<feature type="domain" description="Peptidase C1A papain C-terminal" evidence="3">
    <location>
        <begin position="147"/>
        <end position="434"/>
    </location>
</feature>
<keyword evidence="2" id="KW-1133">Transmembrane helix</keyword>
<dbReference type="PANTHER" id="PTHR12411">
    <property type="entry name" value="CYSTEINE PROTEASE FAMILY C1-RELATED"/>
    <property type="match status" value="1"/>
</dbReference>
<sequence length="541" mass="60491">MTSIINQRWPLGNLMDGFPNGKKQNKLSFGGVPEKGYFEEFNKDPKYISFSGTPEKAYFEEFNRYRNIDEDDDRDTFPLFNEISSNPESESYLQTFVDNVRINTDINFVSKTNSFSQNDLSYLNATYVDKSLSLELPIKFNWAKTTSADSPDVVAKKKLISKPDNQYLCGSCWAVSVAGVVGDVFAVAGLVNWVPNISATYALIHYPQGRCKGGDPATLLYNIANNGIPSKHCVDYSWCSQNRTCTTADSAAHFGSDLSPLIPKDRGCYFDSEHYIFKIDSNIRTIVAGSGAIDVSNVQRTVKEYIYTTGPAVGGYIIFRNFTAKVPFGPHKGNSTFNVINGGVYLEKANYAQYRGEYGEHITEGLTFSSSNTDSDNYAGGHAISIMGWGIQPRIRVGNGPNDIADVPYWYCRNSWGTKWGMNGGYFKIAMYPYNRKSQFTKIVELMTPQGQHIRLGGVLAFTVSNPPVLKKLPVNKQPPNPNSLSKSLDYYKNDEDDIVTKLPNIVPPSDGKKSTSKTNNWYIYALIIIFIVIIFFVLRK</sequence>
<dbReference type="SUPFAM" id="SSF54001">
    <property type="entry name" value="Cysteine proteinases"/>
    <property type="match status" value="1"/>
</dbReference>
<dbReference type="GO" id="GO:0008234">
    <property type="term" value="F:cysteine-type peptidase activity"/>
    <property type="evidence" value="ECO:0007669"/>
    <property type="project" value="InterPro"/>
</dbReference>
<dbReference type="EMBL" id="MN081869">
    <property type="protein sequence ID" value="QEA08325.1"/>
    <property type="molecule type" value="Genomic_DNA"/>
</dbReference>
<evidence type="ECO:0000259" key="3">
    <source>
        <dbReference type="SMART" id="SM00645"/>
    </source>
</evidence>
<dbReference type="InterPro" id="IPR000668">
    <property type="entry name" value="Peptidase_C1A_C"/>
</dbReference>
<dbReference type="Gene3D" id="3.90.70.10">
    <property type="entry name" value="Cysteine proteinases"/>
    <property type="match status" value="1"/>
</dbReference>